<organism evidence="1 2">
    <name type="scientific">Stenotrophomonas maltophilia</name>
    <name type="common">Pseudomonas maltophilia</name>
    <name type="synonym">Xanthomonas maltophilia</name>
    <dbReference type="NCBI Taxonomy" id="40324"/>
    <lineage>
        <taxon>Bacteria</taxon>
        <taxon>Pseudomonadati</taxon>
        <taxon>Pseudomonadota</taxon>
        <taxon>Gammaproteobacteria</taxon>
        <taxon>Lysobacterales</taxon>
        <taxon>Lysobacteraceae</taxon>
        <taxon>Stenotrophomonas</taxon>
        <taxon>Stenotrophomonas maltophilia group</taxon>
    </lineage>
</organism>
<dbReference type="AlphaFoldDB" id="A0AAJ2JFL9"/>
<dbReference type="Pfam" id="PF16786">
    <property type="entry name" value="RecA_dep_nuc"/>
    <property type="match status" value="1"/>
</dbReference>
<comment type="caution">
    <text evidence="1">The sequence shown here is derived from an EMBL/GenBank/DDBJ whole genome shotgun (WGS) entry which is preliminary data.</text>
</comment>
<proteinExistence type="predicted"/>
<evidence type="ECO:0000313" key="2">
    <source>
        <dbReference type="Proteomes" id="UP001251948"/>
    </source>
</evidence>
<dbReference type="Proteomes" id="UP001251948">
    <property type="component" value="Unassembled WGS sequence"/>
</dbReference>
<name>A0AAJ2JFL9_STEMA</name>
<reference evidence="1" key="1">
    <citation type="submission" date="2023-07" db="EMBL/GenBank/DDBJ databases">
        <title>Comparative genomics of clinical Stenotrophomonas maltophilia isolates reveals regions of diversity which correlate with colonization and persistence in vivo.</title>
        <authorList>
            <person name="Mcdaniel M.S."/>
            <person name="Swords W.E."/>
            <person name="Sumpter N.A."/>
            <person name="Lindgren N.R."/>
            <person name="Billiot C.E."/>
        </authorList>
    </citation>
    <scope>NUCLEOTIDE SEQUENCE</scope>
    <source>
        <strain evidence="1">Ism4</strain>
    </source>
</reference>
<dbReference type="RefSeq" id="WP_312562679.1">
    <property type="nucleotide sequence ID" value="NZ_JAVSKO010000005.1"/>
</dbReference>
<accession>A0AAJ2JFL9</accession>
<dbReference type="InterPro" id="IPR031875">
    <property type="entry name" value="RecA_dep_nuc"/>
</dbReference>
<evidence type="ECO:0000313" key="1">
    <source>
        <dbReference type="EMBL" id="MDT3468939.1"/>
    </source>
</evidence>
<sequence>MKHSTGTPTVAEAARIVACKEGLCVACVIRSEQEDAPQFFMVHPGCDYHHLLSGGRRIGHMDGLGLCAWHHRGLVNWGCTHQEMRAHYGPSLMDGSKTFHAAFGSDADLLERQNKMLGIGEAA</sequence>
<dbReference type="EMBL" id="JAVSKO010000005">
    <property type="protein sequence ID" value="MDT3468939.1"/>
    <property type="molecule type" value="Genomic_DNA"/>
</dbReference>
<protein>
    <submittedName>
        <fullName evidence="1">Ref family recombination enhancement nuclease</fullName>
    </submittedName>
</protein>
<dbReference type="Gene3D" id="3.30.40.190">
    <property type="match status" value="1"/>
</dbReference>
<gene>
    <name evidence="1" type="ORF">ROV92_13195</name>
</gene>